<feature type="non-terminal residue" evidence="2">
    <location>
        <position position="68"/>
    </location>
</feature>
<dbReference type="EMBL" id="HACG01046767">
    <property type="protein sequence ID" value="CEK93632.1"/>
    <property type="molecule type" value="Transcribed_RNA"/>
</dbReference>
<accession>A0A0B7BL56</accession>
<gene>
    <name evidence="2" type="primary">ORF196383</name>
</gene>
<sequence length="68" mass="7714">MVPTARWLNTLLTLPISHPILLVQLVTPNRLNRFNICFSFFIQQTVAKRQKNIPLSILNSPTIDAVDA</sequence>
<dbReference type="AlphaFoldDB" id="A0A0B7BL56"/>
<feature type="signal peptide" evidence="1">
    <location>
        <begin position="1"/>
        <end position="19"/>
    </location>
</feature>
<protein>
    <submittedName>
        <fullName evidence="2">Uncharacterized protein</fullName>
    </submittedName>
</protein>
<name>A0A0B7BL56_9EUPU</name>
<proteinExistence type="predicted"/>
<feature type="chain" id="PRO_5002111920" evidence="1">
    <location>
        <begin position="20"/>
        <end position="68"/>
    </location>
</feature>
<keyword evidence="1" id="KW-0732">Signal</keyword>
<reference evidence="2" key="1">
    <citation type="submission" date="2014-12" db="EMBL/GenBank/DDBJ databases">
        <title>Insight into the proteome of Arion vulgaris.</title>
        <authorList>
            <person name="Aradska J."/>
            <person name="Bulat T."/>
            <person name="Smidak R."/>
            <person name="Sarate P."/>
            <person name="Gangsoo J."/>
            <person name="Sialana F."/>
            <person name="Bilban M."/>
            <person name="Lubec G."/>
        </authorList>
    </citation>
    <scope>NUCLEOTIDE SEQUENCE</scope>
    <source>
        <tissue evidence="2">Skin</tissue>
    </source>
</reference>
<organism evidence="2">
    <name type="scientific">Arion vulgaris</name>
    <dbReference type="NCBI Taxonomy" id="1028688"/>
    <lineage>
        <taxon>Eukaryota</taxon>
        <taxon>Metazoa</taxon>
        <taxon>Spiralia</taxon>
        <taxon>Lophotrochozoa</taxon>
        <taxon>Mollusca</taxon>
        <taxon>Gastropoda</taxon>
        <taxon>Heterobranchia</taxon>
        <taxon>Euthyneura</taxon>
        <taxon>Panpulmonata</taxon>
        <taxon>Eupulmonata</taxon>
        <taxon>Stylommatophora</taxon>
        <taxon>Helicina</taxon>
        <taxon>Arionoidea</taxon>
        <taxon>Arionidae</taxon>
        <taxon>Arion</taxon>
    </lineage>
</organism>
<evidence type="ECO:0000256" key="1">
    <source>
        <dbReference type="SAM" id="SignalP"/>
    </source>
</evidence>
<evidence type="ECO:0000313" key="2">
    <source>
        <dbReference type="EMBL" id="CEK93632.1"/>
    </source>
</evidence>